<evidence type="ECO:0000256" key="6">
    <source>
        <dbReference type="SAM" id="Phobius"/>
    </source>
</evidence>
<evidence type="ECO:0000256" key="2">
    <source>
        <dbReference type="ARBA" id="ARBA00022475"/>
    </source>
</evidence>
<gene>
    <name evidence="7" type="ORF">LCGC14_2276210</name>
</gene>
<reference evidence="7" key="1">
    <citation type="journal article" date="2015" name="Nature">
        <title>Complex archaea that bridge the gap between prokaryotes and eukaryotes.</title>
        <authorList>
            <person name="Spang A."/>
            <person name="Saw J.H."/>
            <person name="Jorgensen S.L."/>
            <person name="Zaremba-Niedzwiedzka K."/>
            <person name="Martijn J."/>
            <person name="Lind A.E."/>
            <person name="van Eijk R."/>
            <person name="Schleper C."/>
            <person name="Guy L."/>
            <person name="Ettema T.J."/>
        </authorList>
    </citation>
    <scope>NUCLEOTIDE SEQUENCE</scope>
</reference>
<organism evidence="7">
    <name type="scientific">marine sediment metagenome</name>
    <dbReference type="NCBI Taxonomy" id="412755"/>
    <lineage>
        <taxon>unclassified sequences</taxon>
        <taxon>metagenomes</taxon>
        <taxon>ecological metagenomes</taxon>
    </lineage>
</organism>
<evidence type="ECO:0000313" key="7">
    <source>
        <dbReference type="EMBL" id="KKL53362.1"/>
    </source>
</evidence>
<feature type="transmembrane region" description="Helical" evidence="6">
    <location>
        <begin position="122"/>
        <end position="150"/>
    </location>
</feature>
<feature type="transmembrane region" description="Helical" evidence="6">
    <location>
        <begin position="367"/>
        <end position="389"/>
    </location>
</feature>
<dbReference type="GO" id="GO:0015920">
    <property type="term" value="P:lipopolysaccharide transport"/>
    <property type="evidence" value="ECO:0007669"/>
    <property type="project" value="TreeGrafter"/>
</dbReference>
<feature type="transmembrane region" description="Helical" evidence="6">
    <location>
        <begin position="35"/>
        <end position="56"/>
    </location>
</feature>
<evidence type="ECO:0000256" key="3">
    <source>
        <dbReference type="ARBA" id="ARBA00022692"/>
    </source>
</evidence>
<evidence type="ECO:0000256" key="4">
    <source>
        <dbReference type="ARBA" id="ARBA00022989"/>
    </source>
</evidence>
<evidence type="ECO:0008006" key="8">
    <source>
        <dbReference type="Google" id="ProtNLM"/>
    </source>
</evidence>
<dbReference type="PANTHER" id="PTHR33529:SF6">
    <property type="entry name" value="YJGP_YJGQ FAMILY PERMEASE"/>
    <property type="match status" value="1"/>
</dbReference>
<comment type="subcellular location">
    <subcellularLocation>
        <location evidence="1">Cell membrane</location>
        <topology evidence="1">Multi-pass membrane protein</topology>
    </subcellularLocation>
</comment>
<dbReference type="InterPro" id="IPR005495">
    <property type="entry name" value="LptG/LptF_permease"/>
</dbReference>
<dbReference type="EMBL" id="LAZR01031572">
    <property type="protein sequence ID" value="KKL53362.1"/>
    <property type="molecule type" value="Genomic_DNA"/>
</dbReference>
<keyword evidence="3 6" id="KW-0812">Transmembrane</keyword>
<dbReference type="InterPro" id="IPR030922">
    <property type="entry name" value="LptF"/>
</dbReference>
<dbReference type="AlphaFoldDB" id="A0A0F9FQR1"/>
<feature type="transmembrane region" description="Helical" evidence="6">
    <location>
        <begin position="91"/>
        <end position="110"/>
    </location>
</feature>
<keyword evidence="5 6" id="KW-0472">Membrane</keyword>
<dbReference type="GO" id="GO:0043190">
    <property type="term" value="C:ATP-binding cassette (ABC) transporter complex"/>
    <property type="evidence" value="ECO:0007669"/>
    <property type="project" value="InterPro"/>
</dbReference>
<evidence type="ECO:0000256" key="5">
    <source>
        <dbReference type="ARBA" id="ARBA00023136"/>
    </source>
</evidence>
<evidence type="ECO:0000256" key="1">
    <source>
        <dbReference type="ARBA" id="ARBA00004651"/>
    </source>
</evidence>
<sequence length="416" mass="47697">MRDGSDHQPVAVYPDVLDRTKNLKAMKINSILNRYIFFEMIPPFVINLAFLSFIFLMTKILEITNLIVNYRVSLLNVVLMLTYTMPFFLEFIIPMSVMMSVLLTFLRLSGDNEILALKAGGVSIYGLLPPVFVFCGIGLVLTGFMTIYGLPWGRLSFKELAYKVARENFDIGLKERTFNTRIDGVMLYVSEVDIKKKRLTDVFIEDQRTKNIVSTVVAPEGMLFSDPENLAFHLRLYNGIINKVSLETRSVHTINFDTYDIRLDMKKDLMSAKNQPKDEEEMTLTELRAYLRNDTKKEAQYYLTLMEFHKKFSLPFSCFVLGLLAVPLGMQTTRAKKSYGLVVGLMMFFLYYMMLSAGWVFGEAGVYPPLIGMWIPNVIMGSLGLFLLIKTAHERSIRIDLFFNWASRLASRSVRG</sequence>
<proteinExistence type="predicted"/>
<feature type="transmembrane region" description="Helical" evidence="6">
    <location>
        <begin position="312"/>
        <end position="329"/>
    </location>
</feature>
<protein>
    <recommendedName>
        <fullName evidence="8">Lipopolysaccharide export system permease protein LptF</fullName>
    </recommendedName>
</protein>
<accession>A0A0F9FQR1</accession>
<dbReference type="PANTHER" id="PTHR33529">
    <property type="entry name" value="SLR0882 PROTEIN-RELATED"/>
    <property type="match status" value="1"/>
</dbReference>
<dbReference type="GO" id="GO:0055085">
    <property type="term" value="P:transmembrane transport"/>
    <property type="evidence" value="ECO:0007669"/>
    <property type="project" value="InterPro"/>
</dbReference>
<dbReference type="Pfam" id="PF03739">
    <property type="entry name" value="LptF_LptG"/>
    <property type="match status" value="1"/>
</dbReference>
<keyword evidence="4 6" id="KW-1133">Transmembrane helix</keyword>
<name>A0A0F9FQR1_9ZZZZ</name>
<comment type="caution">
    <text evidence="7">The sequence shown here is derived from an EMBL/GenBank/DDBJ whole genome shotgun (WGS) entry which is preliminary data.</text>
</comment>
<feature type="transmembrane region" description="Helical" evidence="6">
    <location>
        <begin position="341"/>
        <end position="361"/>
    </location>
</feature>
<dbReference type="NCBIfam" id="TIGR04407">
    <property type="entry name" value="LptF_YjgP"/>
    <property type="match status" value="1"/>
</dbReference>
<keyword evidence="2" id="KW-1003">Cell membrane</keyword>